<dbReference type="PROSITE" id="PS01124">
    <property type="entry name" value="HTH_ARAC_FAMILY_2"/>
    <property type="match status" value="1"/>
</dbReference>
<keyword evidence="4" id="KW-0597">Phosphoprotein</keyword>
<dbReference type="RefSeq" id="WP_223418091.1">
    <property type="nucleotide sequence ID" value="NZ_JAIPME010000002.1"/>
</dbReference>
<dbReference type="PANTHER" id="PTHR43280:SF28">
    <property type="entry name" value="HTH-TYPE TRANSCRIPTIONAL ACTIVATOR RHAS"/>
    <property type="match status" value="1"/>
</dbReference>
<dbReference type="EMBL" id="JAIPME010000002">
    <property type="protein sequence ID" value="MBZ2386187.1"/>
    <property type="molecule type" value="Genomic_DNA"/>
</dbReference>
<keyword evidence="8" id="KW-1185">Reference proteome</keyword>
<evidence type="ECO:0000256" key="1">
    <source>
        <dbReference type="ARBA" id="ARBA00023015"/>
    </source>
</evidence>
<sequence length="247" mass="28520">MIKVLIVEDENLIRKKLLHFIDYDALGMVVVADGSNGVEGVDLIKKYQPDIVIADINMPEKDGLDMISETLDYDYIAIIISGYDYFSYAQRALKYGVTDYLLKPISLDDLKEALINAREIIYKKRNVISQKTDLENAVDISLNPLIKDTTVLEMIDYIKNNYEEKISISDLSKELAYSESMLNRKFKKEVHITFNEYLNRYRINKAIDLLKNSDYNITEIAYMCGYSSAKYFARVFKKYLGMSPSDL</sequence>
<accession>A0ABS7SXB7</accession>
<dbReference type="Pfam" id="PF00072">
    <property type="entry name" value="Response_reg"/>
    <property type="match status" value="1"/>
</dbReference>
<evidence type="ECO:0000256" key="3">
    <source>
        <dbReference type="ARBA" id="ARBA00023163"/>
    </source>
</evidence>
<dbReference type="SMART" id="SM00342">
    <property type="entry name" value="HTH_ARAC"/>
    <property type="match status" value="1"/>
</dbReference>
<dbReference type="SUPFAM" id="SSF46689">
    <property type="entry name" value="Homeodomain-like"/>
    <property type="match status" value="2"/>
</dbReference>
<protein>
    <submittedName>
        <fullName evidence="7">Helix-turn-helix domain-containing protein</fullName>
    </submittedName>
</protein>
<dbReference type="Pfam" id="PF12833">
    <property type="entry name" value="HTH_18"/>
    <property type="match status" value="1"/>
</dbReference>
<proteinExistence type="predicted"/>
<feature type="modified residue" description="4-aspartylphosphate" evidence="4">
    <location>
        <position position="55"/>
    </location>
</feature>
<name>A0ABS7SXB7_9FIRM</name>
<evidence type="ECO:0000259" key="5">
    <source>
        <dbReference type="PROSITE" id="PS01124"/>
    </source>
</evidence>
<dbReference type="InterPro" id="IPR018062">
    <property type="entry name" value="HTH_AraC-typ_CS"/>
</dbReference>
<keyword evidence="1" id="KW-0805">Transcription regulation</keyword>
<keyword evidence="2" id="KW-0238">DNA-binding</keyword>
<organism evidence="7 8">
    <name type="scientific">Anaerococcus murdochii</name>
    <dbReference type="NCBI Taxonomy" id="411577"/>
    <lineage>
        <taxon>Bacteria</taxon>
        <taxon>Bacillati</taxon>
        <taxon>Bacillota</taxon>
        <taxon>Tissierellia</taxon>
        <taxon>Tissierellales</taxon>
        <taxon>Peptoniphilaceae</taxon>
        <taxon>Anaerococcus</taxon>
    </lineage>
</organism>
<dbReference type="PROSITE" id="PS50110">
    <property type="entry name" value="RESPONSE_REGULATORY"/>
    <property type="match status" value="1"/>
</dbReference>
<dbReference type="InterPro" id="IPR009057">
    <property type="entry name" value="Homeodomain-like_sf"/>
</dbReference>
<comment type="caution">
    <text evidence="7">The sequence shown here is derived from an EMBL/GenBank/DDBJ whole genome shotgun (WGS) entry which is preliminary data.</text>
</comment>
<dbReference type="PROSITE" id="PS00041">
    <property type="entry name" value="HTH_ARAC_FAMILY_1"/>
    <property type="match status" value="1"/>
</dbReference>
<dbReference type="SUPFAM" id="SSF52172">
    <property type="entry name" value="CheY-like"/>
    <property type="match status" value="1"/>
</dbReference>
<reference evidence="7 8" key="1">
    <citation type="submission" date="2021-08" db="EMBL/GenBank/DDBJ databases">
        <title>FDA dAtabase for Regulatory Grade micrObial Sequences (FDA-ARGOS): Supporting development and validation of Infectious Disease Dx tests.</title>
        <authorList>
            <person name="Sproer C."/>
            <person name="Gronow S."/>
            <person name="Severitt S."/>
            <person name="Schroder I."/>
            <person name="Tallon L."/>
            <person name="Sadzewicz L."/>
            <person name="Zhao X."/>
            <person name="Boylan J."/>
            <person name="Ott S."/>
            <person name="Bowen H."/>
            <person name="Vavikolanu K."/>
            <person name="Hazen T."/>
            <person name="Aluvathingal J."/>
            <person name="Nadendla S."/>
            <person name="Lowell S."/>
            <person name="Myers T."/>
            <person name="Yan Y."/>
            <person name="Sichtig H."/>
        </authorList>
    </citation>
    <scope>NUCLEOTIDE SEQUENCE [LARGE SCALE GENOMIC DNA]</scope>
    <source>
        <strain evidence="7 8">FDAARGOS_1460</strain>
    </source>
</reference>
<dbReference type="InterPro" id="IPR001789">
    <property type="entry name" value="Sig_transdc_resp-reg_receiver"/>
</dbReference>
<dbReference type="SMART" id="SM00448">
    <property type="entry name" value="REC"/>
    <property type="match status" value="1"/>
</dbReference>
<dbReference type="PRINTS" id="PR00032">
    <property type="entry name" value="HTHARAC"/>
</dbReference>
<evidence type="ECO:0000259" key="6">
    <source>
        <dbReference type="PROSITE" id="PS50110"/>
    </source>
</evidence>
<dbReference type="PANTHER" id="PTHR43280">
    <property type="entry name" value="ARAC-FAMILY TRANSCRIPTIONAL REGULATOR"/>
    <property type="match status" value="1"/>
</dbReference>
<evidence type="ECO:0000313" key="7">
    <source>
        <dbReference type="EMBL" id="MBZ2386187.1"/>
    </source>
</evidence>
<evidence type="ECO:0000256" key="2">
    <source>
        <dbReference type="ARBA" id="ARBA00023125"/>
    </source>
</evidence>
<dbReference type="CDD" id="cd17536">
    <property type="entry name" value="REC_YesN-like"/>
    <property type="match status" value="1"/>
</dbReference>
<keyword evidence="3" id="KW-0804">Transcription</keyword>
<feature type="domain" description="Response regulatory" evidence="6">
    <location>
        <begin position="3"/>
        <end position="118"/>
    </location>
</feature>
<dbReference type="Gene3D" id="1.10.10.60">
    <property type="entry name" value="Homeodomain-like"/>
    <property type="match status" value="2"/>
</dbReference>
<feature type="domain" description="HTH araC/xylS-type" evidence="5">
    <location>
        <begin position="152"/>
        <end position="247"/>
    </location>
</feature>
<dbReference type="Proteomes" id="UP000734271">
    <property type="component" value="Unassembled WGS sequence"/>
</dbReference>
<dbReference type="InterPro" id="IPR020449">
    <property type="entry name" value="Tscrpt_reg_AraC-type_HTH"/>
</dbReference>
<dbReference type="Gene3D" id="3.40.50.2300">
    <property type="match status" value="1"/>
</dbReference>
<gene>
    <name evidence="7" type="ORF">K8P03_02580</name>
</gene>
<evidence type="ECO:0000313" key="8">
    <source>
        <dbReference type="Proteomes" id="UP000734271"/>
    </source>
</evidence>
<dbReference type="InterPro" id="IPR018060">
    <property type="entry name" value="HTH_AraC"/>
</dbReference>
<dbReference type="InterPro" id="IPR011006">
    <property type="entry name" value="CheY-like_superfamily"/>
</dbReference>
<evidence type="ECO:0000256" key="4">
    <source>
        <dbReference type="PROSITE-ProRule" id="PRU00169"/>
    </source>
</evidence>